<accession>A0AAD7HT34</accession>
<protein>
    <recommendedName>
        <fullName evidence="3">F-box domain-containing protein</fullName>
    </recommendedName>
</protein>
<dbReference type="AlphaFoldDB" id="A0AAD7HT34"/>
<evidence type="ECO:0008006" key="3">
    <source>
        <dbReference type="Google" id="ProtNLM"/>
    </source>
</evidence>
<organism evidence="1 2">
    <name type="scientific">Mycena maculata</name>
    <dbReference type="NCBI Taxonomy" id="230809"/>
    <lineage>
        <taxon>Eukaryota</taxon>
        <taxon>Fungi</taxon>
        <taxon>Dikarya</taxon>
        <taxon>Basidiomycota</taxon>
        <taxon>Agaricomycotina</taxon>
        <taxon>Agaricomycetes</taxon>
        <taxon>Agaricomycetidae</taxon>
        <taxon>Agaricales</taxon>
        <taxon>Marasmiineae</taxon>
        <taxon>Mycenaceae</taxon>
        <taxon>Mycena</taxon>
    </lineage>
</organism>
<comment type="caution">
    <text evidence="1">The sequence shown here is derived from an EMBL/GenBank/DDBJ whole genome shotgun (WGS) entry which is preliminary data.</text>
</comment>
<evidence type="ECO:0000313" key="2">
    <source>
        <dbReference type="Proteomes" id="UP001215280"/>
    </source>
</evidence>
<sequence>MANQSKLTTIPADLQYRLLSILPHFYDLGALILTARCFYDIYKAHSQPLLDAVGKIFLGSLFEEALVLARTQEAAYGLGDASVEGFSGNTVLLVINNDYIARSLEPVVFGLLKANSSTFDIYDPESLARFSDSPFTAEASPTESIRFKGAVYRFWRFCLQPRKGRTKFLQKLPLHELLELSHFVSGISDLIYAMRGVPQESDHDWDYISSVQSTGPENILRLWNACQDGEPEFSYDLDDAGGDEEEGFFDYPFQEVMEKRELDGIARPLKPLFDANNEKVNEVLDVESAKSTEQDPQS</sequence>
<gene>
    <name evidence="1" type="ORF">DFH07DRAFT_852677</name>
</gene>
<proteinExistence type="predicted"/>
<evidence type="ECO:0000313" key="1">
    <source>
        <dbReference type="EMBL" id="KAJ7726565.1"/>
    </source>
</evidence>
<keyword evidence="2" id="KW-1185">Reference proteome</keyword>
<dbReference type="EMBL" id="JARJLG010000218">
    <property type="protein sequence ID" value="KAJ7726565.1"/>
    <property type="molecule type" value="Genomic_DNA"/>
</dbReference>
<reference evidence="1" key="1">
    <citation type="submission" date="2023-03" db="EMBL/GenBank/DDBJ databases">
        <title>Massive genome expansion in bonnet fungi (Mycena s.s.) driven by repeated elements and novel gene families across ecological guilds.</title>
        <authorList>
            <consortium name="Lawrence Berkeley National Laboratory"/>
            <person name="Harder C.B."/>
            <person name="Miyauchi S."/>
            <person name="Viragh M."/>
            <person name="Kuo A."/>
            <person name="Thoen E."/>
            <person name="Andreopoulos B."/>
            <person name="Lu D."/>
            <person name="Skrede I."/>
            <person name="Drula E."/>
            <person name="Henrissat B."/>
            <person name="Morin E."/>
            <person name="Kohler A."/>
            <person name="Barry K."/>
            <person name="LaButti K."/>
            <person name="Morin E."/>
            <person name="Salamov A."/>
            <person name="Lipzen A."/>
            <person name="Mereny Z."/>
            <person name="Hegedus B."/>
            <person name="Baldrian P."/>
            <person name="Stursova M."/>
            <person name="Weitz H."/>
            <person name="Taylor A."/>
            <person name="Grigoriev I.V."/>
            <person name="Nagy L.G."/>
            <person name="Martin F."/>
            <person name="Kauserud H."/>
        </authorList>
    </citation>
    <scope>NUCLEOTIDE SEQUENCE</scope>
    <source>
        <strain evidence="1">CBHHK188m</strain>
    </source>
</reference>
<dbReference type="Proteomes" id="UP001215280">
    <property type="component" value="Unassembled WGS sequence"/>
</dbReference>
<name>A0AAD7HT34_9AGAR</name>